<keyword evidence="1" id="KW-1133">Transmembrane helix</keyword>
<protein>
    <submittedName>
        <fullName evidence="2">Branched-chain amino acid transport</fullName>
    </submittedName>
</protein>
<keyword evidence="3" id="KW-1185">Reference proteome</keyword>
<name>A0A2N5XQF4_9HYPH</name>
<feature type="transmembrane region" description="Helical" evidence="1">
    <location>
        <begin position="6"/>
        <end position="26"/>
    </location>
</feature>
<dbReference type="InterPro" id="IPR008407">
    <property type="entry name" value="Brnchd-chn_aa_trnsp_AzlD"/>
</dbReference>
<keyword evidence="1" id="KW-0812">Transmembrane</keyword>
<keyword evidence="1" id="KW-0472">Membrane</keyword>
<dbReference type="EMBL" id="PKUQ01000022">
    <property type="protein sequence ID" value="PLW76742.1"/>
    <property type="molecule type" value="Genomic_DNA"/>
</dbReference>
<accession>A0A2N5XQF4</accession>
<evidence type="ECO:0000313" key="2">
    <source>
        <dbReference type="EMBL" id="PLW76742.1"/>
    </source>
</evidence>
<proteinExistence type="predicted"/>
<reference evidence="2 3" key="1">
    <citation type="submission" date="2018-01" db="EMBL/GenBank/DDBJ databases">
        <title>The draft genome sequence of Cohaesibacter sp. H1304.</title>
        <authorList>
            <person name="Wang N.-N."/>
            <person name="Du Z.-J."/>
        </authorList>
    </citation>
    <scope>NUCLEOTIDE SEQUENCE [LARGE SCALE GENOMIC DNA]</scope>
    <source>
        <strain evidence="2 3">H1304</strain>
    </source>
</reference>
<dbReference type="Pfam" id="PF05437">
    <property type="entry name" value="AzlD"/>
    <property type="match status" value="1"/>
</dbReference>
<dbReference type="AlphaFoldDB" id="A0A2N5XQF4"/>
<sequence>MSSTLWIILGGALVTYLTRFGGHVVLSRFKHIHPRVQAGLDAVPAAVLTTLMAPAVVSGGPAEWAAMAVATAAGLRLSILPMVAVGMLTLVVLRHSLG</sequence>
<organism evidence="2 3">
    <name type="scientific">Cohaesibacter celericrescens</name>
    <dbReference type="NCBI Taxonomy" id="2067669"/>
    <lineage>
        <taxon>Bacteria</taxon>
        <taxon>Pseudomonadati</taxon>
        <taxon>Pseudomonadota</taxon>
        <taxon>Alphaproteobacteria</taxon>
        <taxon>Hyphomicrobiales</taxon>
        <taxon>Cohaesibacteraceae</taxon>
    </lineage>
</organism>
<feature type="transmembrane region" description="Helical" evidence="1">
    <location>
        <begin position="64"/>
        <end position="93"/>
    </location>
</feature>
<comment type="caution">
    <text evidence="2">The sequence shown here is derived from an EMBL/GenBank/DDBJ whole genome shotgun (WGS) entry which is preliminary data.</text>
</comment>
<dbReference type="OrthoDB" id="7376361at2"/>
<evidence type="ECO:0000256" key="1">
    <source>
        <dbReference type="SAM" id="Phobius"/>
    </source>
</evidence>
<evidence type="ECO:0000313" key="3">
    <source>
        <dbReference type="Proteomes" id="UP000234881"/>
    </source>
</evidence>
<gene>
    <name evidence="2" type="ORF">C0081_11790</name>
</gene>
<feature type="transmembrane region" description="Helical" evidence="1">
    <location>
        <begin position="38"/>
        <end position="58"/>
    </location>
</feature>
<dbReference type="RefSeq" id="WP_101534031.1">
    <property type="nucleotide sequence ID" value="NZ_JBFHIU010000014.1"/>
</dbReference>
<dbReference type="Proteomes" id="UP000234881">
    <property type="component" value="Unassembled WGS sequence"/>
</dbReference>